<dbReference type="InterPro" id="IPR002575">
    <property type="entry name" value="Aminoglycoside_PTrfase"/>
</dbReference>
<protein>
    <submittedName>
        <fullName evidence="2">Possible phosphotransferase</fullName>
    </submittedName>
</protein>
<name>Q0S052_RHOJR</name>
<dbReference type="PATRIC" id="fig|101510.16.peg.7382"/>
<dbReference type="EMBL" id="CP000432">
    <property type="protein sequence ID" value="ABG99084.1"/>
    <property type="molecule type" value="Genomic_DNA"/>
</dbReference>
<dbReference type="InterPro" id="IPR041726">
    <property type="entry name" value="ACAD10_11_N"/>
</dbReference>
<feature type="domain" description="Aminoglycoside phosphotransferase" evidence="1">
    <location>
        <begin position="141"/>
        <end position="179"/>
    </location>
</feature>
<feature type="domain" description="Aminoglycoside phosphotransferase" evidence="1">
    <location>
        <begin position="35"/>
        <end position="138"/>
    </location>
</feature>
<dbReference type="InterPro" id="IPR011009">
    <property type="entry name" value="Kinase-like_dom_sf"/>
</dbReference>
<geneLocation type="plasmid" evidence="2 3">
    <name>pRHL1</name>
</geneLocation>
<dbReference type="PANTHER" id="PTHR21310:SF40">
    <property type="entry name" value="AMINOGLYCOSIDE PHOSPHOTRANSFERASE DOMAIN-CONTAINING PROTEIN-RELATED"/>
    <property type="match status" value="1"/>
</dbReference>
<dbReference type="AlphaFoldDB" id="Q0S052"/>
<dbReference type="GO" id="GO:0016740">
    <property type="term" value="F:transferase activity"/>
    <property type="evidence" value="ECO:0007669"/>
    <property type="project" value="UniProtKB-KW"/>
</dbReference>
<organism evidence="2 3">
    <name type="scientific">Rhodococcus jostii (strain RHA1)</name>
    <dbReference type="NCBI Taxonomy" id="101510"/>
    <lineage>
        <taxon>Bacteria</taxon>
        <taxon>Bacillati</taxon>
        <taxon>Actinomycetota</taxon>
        <taxon>Actinomycetes</taxon>
        <taxon>Mycobacteriales</taxon>
        <taxon>Nocardiaceae</taxon>
        <taxon>Rhodococcus</taxon>
    </lineage>
</organism>
<dbReference type="Gene3D" id="3.90.1200.10">
    <property type="match status" value="1"/>
</dbReference>
<dbReference type="Proteomes" id="UP000008710">
    <property type="component" value="Plasmid pRHL1"/>
</dbReference>
<dbReference type="SUPFAM" id="SSF56112">
    <property type="entry name" value="Protein kinase-like (PK-like)"/>
    <property type="match status" value="1"/>
</dbReference>
<dbReference type="KEGG" id="rha:RHA1_ro08037"/>
<evidence type="ECO:0000313" key="3">
    <source>
        <dbReference type="Proteomes" id="UP000008710"/>
    </source>
</evidence>
<proteinExistence type="predicted"/>
<dbReference type="OrthoDB" id="3806873at2"/>
<dbReference type="HOGENOM" id="CLU_007526_0_0_11"/>
<gene>
    <name evidence="2" type="ordered locus">RHA1_ro08037</name>
</gene>
<evidence type="ECO:0000259" key="1">
    <source>
        <dbReference type="Pfam" id="PF01636"/>
    </source>
</evidence>
<dbReference type="RefSeq" id="WP_011598980.1">
    <property type="nucleotide sequence ID" value="NC_008269.1"/>
</dbReference>
<keyword evidence="2" id="KW-0614">Plasmid</keyword>
<keyword evidence="2" id="KW-0808">Transferase</keyword>
<dbReference type="InterPro" id="IPR051678">
    <property type="entry name" value="AGP_Transferase"/>
</dbReference>
<dbReference type="Pfam" id="PF01636">
    <property type="entry name" value="APH"/>
    <property type="match status" value="2"/>
</dbReference>
<dbReference type="Gene3D" id="3.30.200.20">
    <property type="entry name" value="Phosphorylase Kinase, domain 1"/>
    <property type="match status" value="1"/>
</dbReference>
<sequence length="272" mass="29199">MTITAASQALDLWALERWLRARGLPVTGPLAAQVVITGGRSNLTFFLTDQAGRRWVVRRPPLGAVLSTAHDVGREFRVMSALAGTAVPVPSMVGLGTDAHDVAFYVMNEVPGLVLRDGVATTTALLGKACAQAGEGLVDALVDDQGALQAVLDWELCTRGDPMVDLGVFLYYWTEAHDPVTPFLDPPTILPGFHSRQDLLAHYVRVSGRQVQRLDYYLAYAAWRSAVAFEGVAGRSAAGAYGPPDAAEEHRLAVVTRGLIAHARDLLEKDGS</sequence>
<dbReference type="CDD" id="cd05154">
    <property type="entry name" value="ACAD10_11_N-like"/>
    <property type="match status" value="1"/>
</dbReference>
<accession>Q0S052</accession>
<evidence type="ECO:0000313" key="2">
    <source>
        <dbReference type="EMBL" id="ABG99084.1"/>
    </source>
</evidence>
<reference evidence="3" key="1">
    <citation type="journal article" date="2006" name="Proc. Natl. Acad. Sci. U.S.A.">
        <title>The complete genome of Rhodococcus sp. RHA1 provides insights into a catabolic powerhouse.</title>
        <authorList>
            <person name="McLeod M.P."/>
            <person name="Warren R.L."/>
            <person name="Hsiao W.W.L."/>
            <person name="Araki N."/>
            <person name="Myhre M."/>
            <person name="Fernandes C."/>
            <person name="Miyazawa D."/>
            <person name="Wong W."/>
            <person name="Lillquist A.L."/>
            <person name="Wang D."/>
            <person name="Dosanjh M."/>
            <person name="Hara H."/>
            <person name="Petrescu A."/>
            <person name="Morin R.D."/>
            <person name="Yang G."/>
            <person name="Stott J.M."/>
            <person name="Schein J.E."/>
            <person name="Shin H."/>
            <person name="Smailus D."/>
            <person name="Siddiqui A.S."/>
            <person name="Marra M.A."/>
            <person name="Jones S.J.M."/>
            <person name="Holt R."/>
            <person name="Brinkman F.S.L."/>
            <person name="Miyauchi K."/>
            <person name="Fukuda M."/>
            <person name="Davies J.E."/>
            <person name="Mohn W.W."/>
            <person name="Eltis L.D."/>
        </authorList>
    </citation>
    <scope>NUCLEOTIDE SEQUENCE [LARGE SCALE GENOMIC DNA]</scope>
    <source>
        <strain evidence="3">RHA1</strain>
    </source>
</reference>
<dbReference type="PANTHER" id="PTHR21310">
    <property type="entry name" value="AMINOGLYCOSIDE PHOSPHOTRANSFERASE-RELATED-RELATED"/>
    <property type="match status" value="1"/>
</dbReference>